<accession>A7SZP2</accession>
<dbReference type="AlphaFoldDB" id="A7SZP2"/>
<gene>
    <name evidence="1" type="ORF">NEMVEDRAFT_v1g139322</name>
</gene>
<dbReference type="PhylomeDB" id="A7SZP2"/>
<dbReference type="EMBL" id="DS469976">
    <property type="protein sequence ID" value="EDO30824.1"/>
    <property type="molecule type" value="Genomic_DNA"/>
</dbReference>
<protein>
    <recommendedName>
        <fullName evidence="3">Contactin-associated protein-like 2</fullName>
    </recommendedName>
</protein>
<dbReference type="InParanoid" id="A7SZP2"/>
<evidence type="ECO:0000313" key="2">
    <source>
        <dbReference type="Proteomes" id="UP000001593"/>
    </source>
</evidence>
<organism evidence="1 2">
    <name type="scientific">Nematostella vectensis</name>
    <name type="common">Starlet sea anemone</name>
    <dbReference type="NCBI Taxonomy" id="45351"/>
    <lineage>
        <taxon>Eukaryota</taxon>
        <taxon>Metazoa</taxon>
        <taxon>Cnidaria</taxon>
        <taxon>Anthozoa</taxon>
        <taxon>Hexacorallia</taxon>
        <taxon>Actiniaria</taxon>
        <taxon>Edwardsiidae</taxon>
        <taxon>Nematostella</taxon>
    </lineage>
</organism>
<name>A7SZP2_NEMVE</name>
<dbReference type="HOGENOM" id="CLU_134783_0_0_1"/>
<reference evidence="1 2" key="1">
    <citation type="journal article" date="2007" name="Science">
        <title>Sea anemone genome reveals ancestral eumetazoan gene repertoire and genomic organization.</title>
        <authorList>
            <person name="Putnam N.H."/>
            <person name="Srivastava M."/>
            <person name="Hellsten U."/>
            <person name="Dirks B."/>
            <person name="Chapman J."/>
            <person name="Salamov A."/>
            <person name="Terry A."/>
            <person name="Shapiro H."/>
            <person name="Lindquist E."/>
            <person name="Kapitonov V.V."/>
            <person name="Jurka J."/>
            <person name="Genikhovich G."/>
            <person name="Grigoriev I.V."/>
            <person name="Lucas S.M."/>
            <person name="Steele R.E."/>
            <person name="Finnerty J.R."/>
            <person name="Technau U."/>
            <person name="Martindale M.Q."/>
            <person name="Rokhsar D.S."/>
        </authorList>
    </citation>
    <scope>NUCLEOTIDE SEQUENCE [LARGE SCALE GENOMIC DNA]</scope>
    <source>
        <strain evidence="2">CH2 X CH6</strain>
    </source>
</reference>
<dbReference type="eggNOG" id="KOG3516">
    <property type="taxonomic scope" value="Eukaryota"/>
</dbReference>
<dbReference type="OMA" id="EANESCE"/>
<dbReference type="Proteomes" id="UP000001593">
    <property type="component" value="Unassembled WGS sequence"/>
</dbReference>
<evidence type="ECO:0000313" key="1">
    <source>
        <dbReference type="EMBL" id="EDO30824.1"/>
    </source>
</evidence>
<proteinExistence type="predicted"/>
<sequence>MVTRDGIGVTIIGHDSENRTKVQGFEEPGSYSRDIAYQTSVTQLEALALQSNQCEQFVKYECKSAVIYSHLTLKRYFWWVSRKGDTKYSWGGAPIDSDMCGCAVSDDGCSTATVRCNNCVLTSGIKCNCDVNDNVWREDSGLLVGKEHLPVMQLRTGDTGGSGEEAYYTLGKLNCY</sequence>
<evidence type="ECO:0008006" key="3">
    <source>
        <dbReference type="Google" id="ProtNLM"/>
    </source>
</evidence>
<dbReference type="Gene3D" id="2.60.120.1000">
    <property type="match status" value="1"/>
</dbReference>
<keyword evidence="2" id="KW-1185">Reference proteome</keyword>